<protein>
    <submittedName>
        <fullName evidence="7">Glutathione peroxidase-family protein</fullName>
    </submittedName>
</protein>
<proteinExistence type="predicted"/>
<dbReference type="GO" id="GO:0030313">
    <property type="term" value="C:cell envelope"/>
    <property type="evidence" value="ECO:0007669"/>
    <property type="project" value="UniProtKB-SubCell"/>
</dbReference>
<evidence type="ECO:0000256" key="1">
    <source>
        <dbReference type="ARBA" id="ARBA00004196"/>
    </source>
</evidence>
<dbReference type="GO" id="GO:0017004">
    <property type="term" value="P:cytochrome complex assembly"/>
    <property type="evidence" value="ECO:0007669"/>
    <property type="project" value="UniProtKB-KW"/>
</dbReference>
<dbReference type="InterPro" id="IPR000866">
    <property type="entry name" value="AhpC/TSA"/>
</dbReference>
<keyword evidence="7" id="KW-0575">Peroxidase</keyword>
<dbReference type="Pfam" id="PF00578">
    <property type="entry name" value="AhpC-TSA"/>
    <property type="match status" value="1"/>
</dbReference>
<evidence type="ECO:0000313" key="7">
    <source>
        <dbReference type="EMBL" id="TDQ76351.1"/>
    </source>
</evidence>
<dbReference type="InterPro" id="IPR025380">
    <property type="entry name" value="DUF4369"/>
</dbReference>
<dbReference type="CDD" id="cd02966">
    <property type="entry name" value="TlpA_like_family"/>
    <property type="match status" value="1"/>
</dbReference>
<evidence type="ECO:0000256" key="3">
    <source>
        <dbReference type="ARBA" id="ARBA00023157"/>
    </source>
</evidence>
<dbReference type="PANTHER" id="PTHR42852">
    <property type="entry name" value="THIOL:DISULFIDE INTERCHANGE PROTEIN DSBE"/>
    <property type="match status" value="1"/>
</dbReference>
<sequence length="394" mass="44437">MKNIRFVLLMILCAPLFVVGQSARVFTLKGKVVDVEGILDNMIYLKFAQNGVSLIDSAKLSNGEYSFSGEIMYPTKATIQLKVADSVERYHMQTRFLRDYTHEFYIDGGHLVASAPKKMNSTIVEGSAADSDRQRLDALLKPLYTSNDKLYREYGDRAYREKDSVAIAAYLKQSYATTGKIDSIEKDFLFSHPQSGIALDLLQDYTRSMLEFSEIASFFAQLQPDLRNSVEGQKYAERLQQAEKTAKGTVAPDFTLKDREGREVSLSSLKGKVILLDFWGSWCFPCRQTHPHLRELYVMYRDKGFEILGVANERGDESQNYKKWTQALDEDQMTWVNLLGTAKGSIGPDVPSIYSVSAYPTKVLIGRDGNIIRRFVGSGKEAADELDKLLAELL</sequence>
<dbReference type="Pfam" id="PF14289">
    <property type="entry name" value="DUF4369"/>
    <property type="match status" value="1"/>
</dbReference>
<dbReference type="AlphaFoldDB" id="A0A4R6WKM2"/>
<organism evidence="7 8">
    <name type="scientific">Sphingobacterium yanglingense</name>
    <dbReference type="NCBI Taxonomy" id="1437280"/>
    <lineage>
        <taxon>Bacteria</taxon>
        <taxon>Pseudomonadati</taxon>
        <taxon>Bacteroidota</taxon>
        <taxon>Sphingobacteriia</taxon>
        <taxon>Sphingobacteriales</taxon>
        <taxon>Sphingobacteriaceae</taxon>
        <taxon>Sphingobacterium</taxon>
    </lineage>
</organism>
<dbReference type="InterPro" id="IPR050553">
    <property type="entry name" value="Thioredoxin_ResA/DsbE_sf"/>
</dbReference>
<dbReference type="PANTHER" id="PTHR42852:SF6">
    <property type="entry name" value="THIOL:DISULFIDE INTERCHANGE PROTEIN DSBE"/>
    <property type="match status" value="1"/>
</dbReference>
<feature type="signal peptide" evidence="5">
    <location>
        <begin position="1"/>
        <end position="20"/>
    </location>
</feature>
<keyword evidence="4" id="KW-0676">Redox-active center</keyword>
<dbReference type="InterPro" id="IPR013766">
    <property type="entry name" value="Thioredoxin_domain"/>
</dbReference>
<dbReference type="GO" id="GO:0004601">
    <property type="term" value="F:peroxidase activity"/>
    <property type="evidence" value="ECO:0007669"/>
    <property type="project" value="UniProtKB-KW"/>
</dbReference>
<keyword evidence="8" id="KW-1185">Reference proteome</keyword>
<dbReference type="OrthoDB" id="640250at2"/>
<accession>A0A4R6WKM2</accession>
<keyword evidence="5" id="KW-0732">Signal</keyword>
<feature type="domain" description="Thioredoxin" evidence="6">
    <location>
        <begin position="245"/>
        <end position="394"/>
    </location>
</feature>
<dbReference type="Gene3D" id="3.40.30.10">
    <property type="entry name" value="Glutaredoxin"/>
    <property type="match status" value="1"/>
</dbReference>
<dbReference type="InterPro" id="IPR036249">
    <property type="entry name" value="Thioredoxin-like_sf"/>
</dbReference>
<evidence type="ECO:0000256" key="4">
    <source>
        <dbReference type="ARBA" id="ARBA00023284"/>
    </source>
</evidence>
<gene>
    <name evidence="7" type="ORF">CLV99_2938</name>
</gene>
<evidence type="ECO:0000259" key="6">
    <source>
        <dbReference type="PROSITE" id="PS51352"/>
    </source>
</evidence>
<evidence type="ECO:0000256" key="2">
    <source>
        <dbReference type="ARBA" id="ARBA00022748"/>
    </source>
</evidence>
<reference evidence="7 8" key="1">
    <citation type="submission" date="2019-03" db="EMBL/GenBank/DDBJ databases">
        <title>Genomic Encyclopedia of Archaeal and Bacterial Type Strains, Phase II (KMG-II): from individual species to whole genera.</title>
        <authorList>
            <person name="Goeker M."/>
        </authorList>
    </citation>
    <scope>NUCLEOTIDE SEQUENCE [LARGE SCALE GENOMIC DNA]</scope>
    <source>
        <strain evidence="7 8">DSM 28353</strain>
    </source>
</reference>
<evidence type="ECO:0000313" key="8">
    <source>
        <dbReference type="Proteomes" id="UP000295292"/>
    </source>
</evidence>
<dbReference type="PROSITE" id="PS51352">
    <property type="entry name" value="THIOREDOXIN_2"/>
    <property type="match status" value="1"/>
</dbReference>
<name>A0A4R6WKM2_9SPHI</name>
<dbReference type="EMBL" id="SNYV01000015">
    <property type="protein sequence ID" value="TDQ76351.1"/>
    <property type="molecule type" value="Genomic_DNA"/>
</dbReference>
<keyword evidence="2" id="KW-0201">Cytochrome c-type biogenesis</keyword>
<comment type="caution">
    <text evidence="7">The sequence shown here is derived from an EMBL/GenBank/DDBJ whole genome shotgun (WGS) entry which is preliminary data.</text>
</comment>
<comment type="subcellular location">
    <subcellularLocation>
        <location evidence="1">Cell envelope</location>
    </subcellularLocation>
</comment>
<dbReference type="RefSeq" id="WP_133585176.1">
    <property type="nucleotide sequence ID" value="NZ_SNYV01000015.1"/>
</dbReference>
<feature type="chain" id="PRO_5020241322" evidence="5">
    <location>
        <begin position="21"/>
        <end position="394"/>
    </location>
</feature>
<dbReference type="SUPFAM" id="SSF52833">
    <property type="entry name" value="Thioredoxin-like"/>
    <property type="match status" value="1"/>
</dbReference>
<keyword evidence="3" id="KW-1015">Disulfide bond</keyword>
<evidence type="ECO:0000256" key="5">
    <source>
        <dbReference type="SAM" id="SignalP"/>
    </source>
</evidence>
<keyword evidence="7" id="KW-0560">Oxidoreductase</keyword>
<dbReference type="Proteomes" id="UP000295292">
    <property type="component" value="Unassembled WGS sequence"/>
</dbReference>